<evidence type="ECO:0000256" key="4">
    <source>
        <dbReference type="ARBA" id="ARBA00010763"/>
    </source>
</evidence>
<dbReference type="GO" id="GO:0046872">
    <property type="term" value="F:metal ion binding"/>
    <property type="evidence" value="ECO:0007669"/>
    <property type="project" value="UniProtKB-KW"/>
</dbReference>
<evidence type="ECO:0000256" key="9">
    <source>
        <dbReference type="ARBA" id="ARBA00022723"/>
    </source>
</evidence>
<dbReference type="Gene3D" id="3.90.105.10">
    <property type="entry name" value="Molybdopterin biosynthesis moea protein, domain 2"/>
    <property type="match status" value="1"/>
</dbReference>
<keyword evidence="7 15" id="KW-0808">Transferase</keyword>
<dbReference type="PANTHER" id="PTHR10192:SF5">
    <property type="entry name" value="GEPHYRIN"/>
    <property type="match status" value="1"/>
</dbReference>
<dbReference type="InterPro" id="IPR005110">
    <property type="entry name" value="MoeA_linker/N"/>
</dbReference>
<dbReference type="Pfam" id="PF03454">
    <property type="entry name" value="MoeA_C"/>
    <property type="match status" value="1"/>
</dbReference>
<dbReference type="GO" id="GO:0005829">
    <property type="term" value="C:cytosol"/>
    <property type="evidence" value="ECO:0007669"/>
    <property type="project" value="TreeGrafter"/>
</dbReference>
<proteinExistence type="inferred from homology"/>
<dbReference type="CDD" id="cd00887">
    <property type="entry name" value="MoeA"/>
    <property type="match status" value="1"/>
</dbReference>
<dbReference type="RefSeq" id="WP_013491736.1">
    <property type="nucleotide sequence ID" value="NC_014830.1"/>
</dbReference>
<evidence type="ECO:0000313" key="16">
    <source>
        <dbReference type="Proteomes" id="UP000008914"/>
    </source>
</evidence>
<dbReference type="Gene3D" id="3.40.980.10">
    <property type="entry name" value="MoaB/Mog-like domain"/>
    <property type="match status" value="1"/>
</dbReference>
<keyword evidence="8 15" id="KW-0548">Nucleotidyltransferase</keyword>
<dbReference type="Proteomes" id="UP000008914">
    <property type="component" value="Chromosome"/>
</dbReference>
<dbReference type="SUPFAM" id="SSF63882">
    <property type="entry name" value="MoeA N-terminal region -like"/>
    <property type="match status" value="1"/>
</dbReference>
<dbReference type="eggNOG" id="COG0303">
    <property type="taxonomic scope" value="Bacteria"/>
</dbReference>
<dbReference type="GO" id="GO:0061599">
    <property type="term" value="F:molybdopterin molybdotransferase activity"/>
    <property type="evidence" value="ECO:0007669"/>
    <property type="project" value="UniProtKB-EC"/>
</dbReference>
<keyword evidence="16" id="KW-1185">Reference proteome</keyword>
<dbReference type="SMART" id="SM00852">
    <property type="entry name" value="MoCF_biosynth"/>
    <property type="match status" value="1"/>
</dbReference>
<dbReference type="InterPro" id="IPR029044">
    <property type="entry name" value="Nucleotide-diphossugar_trans"/>
</dbReference>
<protein>
    <recommendedName>
        <fullName evidence="13">Molybdopterin molybdenumtransferase 2</fullName>
        <ecNumber evidence="5">2.10.1.1</ecNumber>
    </recommendedName>
</protein>
<accession>E6SC74</accession>
<comment type="similarity">
    <text evidence="4">Belongs to the MoeA family.</text>
</comment>
<keyword evidence="10" id="KW-0460">Magnesium</keyword>
<dbReference type="EMBL" id="CP002343">
    <property type="protein sequence ID" value="ADU47418.1"/>
    <property type="molecule type" value="Genomic_DNA"/>
</dbReference>
<dbReference type="GO" id="GO:0070569">
    <property type="term" value="F:uridylyltransferase activity"/>
    <property type="evidence" value="ECO:0007669"/>
    <property type="project" value="InterPro"/>
</dbReference>
<dbReference type="InterPro" id="IPR036425">
    <property type="entry name" value="MoaB/Mog-like_dom_sf"/>
</dbReference>
<keyword evidence="6" id="KW-0500">Molybdenum</keyword>
<evidence type="ECO:0000256" key="3">
    <source>
        <dbReference type="ARBA" id="ARBA00005046"/>
    </source>
</evidence>
<dbReference type="FunFam" id="3.40.980.10:FF:000004">
    <property type="entry name" value="Molybdopterin molybdenumtransferase"/>
    <property type="match status" value="1"/>
</dbReference>
<evidence type="ECO:0000256" key="11">
    <source>
        <dbReference type="ARBA" id="ARBA00023150"/>
    </source>
</evidence>
<reference evidence="15 16" key="1">
    <citation type="journal article" date="2010" name="Stand. Genomic Sci.">
        <title>Complete genome sequence of Intrasporangium calvum type strain (7 KIP).</title>
        <authorList>
            <person name="Del Rio T.G."/>
            <person name="Chertkov O."/>
            <person name="Yasawong M."/>
            <person name="Lucas S."/>
            <person name="Deshpande S."/>
            <person name="Cheng J.F."/>
            <person name="Detter C."/>
            <person name="Tapia R."/>
            <person name="Han C."/>
            <person name="Goodwin L."/>
            <person name="Pitluck S."/>
            <person name="Liolios K."/>
            <person name="Ivanova N."/>
            <person name="Mavromatis K."/>
            <person name="Pati A."/>
            <person name="Chen A."/>
            <person name="Palaniappan K."/>
            <person name="Land M."/>
            <person name="Hauser L."/>
            <person name="Chang Y.J."/>
            <person name="Jeffries C.D."/>
            <person name="Rohde M."/>
            <person name="Pukall R."/>
            <person name="Sikorski J."/>
            <person name="Goker M."/>
            <person name="Woyke T."/>
            <person name="Bristow J."/>
            <person name="Eisen J.A."/>
            <person name="Markowitz V."/>
            <person name="Hugenholtz P."/>
            <person name="Kyrpides N.C."/>
            <person name="Klenk H.P."/>
            <person name="Lapidus A."/>
        </authorList>
    </citation>
    <scope>NUCLEOTIDE SEQUENCE [LARGE SCALE GENOMIC DNA]</scope>
    <source>
        <strain evidence="16">ATCC 23552 / DSM 43043 / JCM 3097 / NBRC 12989 / 7 KIP</strain>
    </source>
</reference>
<evidence type="ECO:0000259" key="14">
    <source>
        <dbReference type="SMART" id="SM00852"/>
    </source>
</evidence>
<organism evidence="15 16">
    <name type="scientific">Intrasporangium calvum (strain ATCC 23552 / DSM 43043 / JCM 3097 / NBRC 12989 / NCIMB 10167 / NRRL B-3866 / 7 KIP)</name>
    <dbReference type="NCBI Taxonomy" id="710696"/>
    <lineage>
        <taxon>Bacteria</taxon>
        <taxon>Bacillati</taxon>
        <taxon>Actinomycetota</taxon>
        <taxon>Actinomycetes</taxon>
        <taxon>Micrococcales</taxon>
        <taxon>Intrasporangiaceae</taxon>
        <taxon>Intrasporangium</taxon>
    </lineage>
</organism>
<dbReference type="HOGENOM" id="CLU_325651_0_0_11"/>
<dbReference type="SUPFAM" id="SSF53448">
    <property type="entry name" value="Nucleotide-diphospho-sugar transferases"/>
    <property type="match status" value="1"/>
</dbReference>
<comment type="catalytic activity">
    <reaction evidence="12">
        <text>adenylyl-molybdopterin + molybdate = Mo-molybdopterin + AMP + H(+)</text>
        <dbReference type="Rhea" id="RHEA:35047"/>
        <dbReference type="ChEBI" id="CHEBI:15378"/>
        <dbReference type="ChEBI" id="CHEBI:36264"/>
        <dbReference type="ChEBI" id="CHEBI:62727"/>
        <dbReference type="ChEBI" id="CHEBI:71302"/>
        <dbReference type="ChEBI" id="CHEBI:456215"/>
        <dbReference type="EC" id="2.10.1.1"/>
    </reaction>
</comment>
<dbReference type="InterPro" id="IPR038987">
    <property type="entry name" value="MoeA-like"/>
</dbReference>
<dbReference type="AlphaFoldDB" id="E6SC74"/>
<dbReference type="OrthoDB" id="9804758at2"/>
<evidence type="ECO:0000256" key="2">
    <source>
        <dbReference type="ARBA" id="ARBA00002901"/>
    </source>
</evidence>
<evidence type="ECO:0000256" key="5">
    <source>
        <dbReference type="ARBA" id="ARBA00013269"/>
    </source>
</evidence>
<dbReference type="Pfam" id="PF01704">
    <property type="entry name" value="UDPGP"/>
    <property type="match status" value="1"/>
</dbReference>
<dbReference type="SUPFAM" id="SSF63867">
    <property type="entry name" value="MoeA C-terminal domain-like"/>
    <property type="match status" value="1"/>
</dbReference>
<dbReference type="UniPathway" id="UPA00344"/>
<dbReference type="KEGG" id="ica:Intca_0891"/>
<dbReference type="FunFam" id="2.170.190.11:FF:000001">
    <property type="entry name" value="Molybdopterin molybdenumtransferase"/>
    <property type="match status" value="1"/>
</dbReference>
<dbReference type="Gene3D" id="2.170.190.11">
    <property type="entry name" value="Molybdopterin biosynthesis moea protein, domain 3"/>
    <property type="match status" value="1"/>
</dbReference>
<comment type="function">
    <text evidence="2">Catalyzes the insertion of molybdate into adenylated molybdopterin with the concomitant release of AMP.</text>
</comment>
<evidence type="ECO:0000256" key="13">
    <source>
        <dbReference type="ARBA" id="ARBA00072150"/>
    </source>
</evidence>
<dbReference type="InterPro" id="IPR002618">
    <property type="entry name" value="UDPGP_fam"/>
</dbReference>
<gene>
    <name evidence="15" type="ordered locus">Intca_0891</name>
</gene>
<evidence type="ECO:0000256" key="10">
    <source>
        <dbReference type="ARBA" id="ARBA00022842"/>
    </source>
</evidence>
<dbReference type="PANTHER" id="PTHR10192">
    <property type="entry name" value="MOLYBDOPTERIN BIOSYNTHESIS PROTEIN"/>
    <property type="match status" value="1"/>
</dbReference>
<evidence type="ECO:0000256" key="8">
    <source>
        <dbReference type="ARBA" id="ARBA00022695"/>
    </source>
</evidence>
<sequence>MSDQGLARAVERMRGRGMGPEAITVFEHYYRQLEEGAQGTIPEDTIEPLRDIQALGEVEVSDEDARRALSQTAVIKLNGGLGTSMGMSGAKSALEVKDGLTFLDIIAQQVLSLREQWGVELPLILMNSFRTSEQSLDILATYPDLPVDGLPLDFIQSAEPKLLADSLDPVDWPPDRELEWCPPGHGDIYVSLVTSGVLDSLLAKGIRYAFISNSDNLGATCDPDVAAWMVEHGLPFVAEVCTRTKSDRKGGHLATRRSDGRLILRDTAMVAEGEERFFADTKRHDTFNANNIWVDLSVLRDRMAERAGFLGLPIIINRKTVDPADPTSPEVVQLESAMGAAIEVFEGSEALLVPRTRFRPVKTTNDLLVVRSDYFVLDESYHLLAVGEGPEPFVDLDSAYRLVDGFEKRFPFGVPSMVECTSLRVIGDPVFGRDVRCVGDVLVDGLRRVRDHAVLEGPVAGETAAEGRPAARAQGVADLRTVDQHLRAILSTLEPAATASVPLTEALGLVVARDVRSRVSLPPFDNSSMDGYAVRARSLDGADATPVSLRIVGEVAAGANPTFSVGPGEAARIMTGAPIPTGADAVIAVEDTDGAAEGPVLCRAVVAPGRYIRPRGEDVSEGAVVVSAGDVVGPRTIALLAACGHATVEVHRRPHVVILSTGAELVPPGEPLQPGQIHDSNSTMLWAAAISAGASAEIRGTVGDTDAELLVALDEVVAGADVVVTSGGVSMGAYDVVKSALADRGVDFVRVAMQPGKPQGFGYLTGPVGRRVPLFALPGNPVSSFVSFEVFVRPALRRLMRLTPEKRRVRSATLTSGLRSPEGRRQFGRAVVSRNSEGALMCTPVAGQGSHFVADLSRANALFIVPEETADLVAGERVDVIILDD</sequence>
<dbReference type="Pfam" id="PF00994">
    <property type="entry name" value="MoCF_biosynth"/>
    <property type="match status" value="1"/>
</dbReference>
<evidence type="ECO:0000256" key="12">
    <source>
        <dbReference type="ARBA" id="ARBA00047317"/>
    </source>
</evidence>
<evidence type="ECO:0000313" key="15">
    <source>
        <dbReference type="EMBL" id="ADU47418.1"/>
    </source>
</evidence>
<dbReference type="InterPro" id="IPR036135">
    <property type="entry name" value="MoeA_linker/N_sf"/>
</dbReference>
<dbReference type="InterPro" id="IPR005111">
    <property type="entry name" value="MoeA_C_domain_IV"/>
</dbReference>
<dbReference type="InterPro" id="IPR036688">
    <property type="entry name" value="MoeA_C_domain_IV_sf"/>
</dbReference>
<keyword evidence="11" id="KW-0501">Molybdenum cofactor biosynthesis</keyword>
<dbReference type="Gene3D" id="2.160.10.10">
    <property type="entry name" value="Hexapeptide repeat proteins"/>
    <property type="match status" value="1"/>
</dbReference>
<dbReference type="Pfam" id="PF03453">
    <property type="entry name" value="MoeA_N"/>
    <property type="match status" value="1"/>
</dbReference>
<evidence type="ECO:0000256" key="1">
    <source>
        <dbReference type="ARBA" id="ARBA00001946"/>
    </source>
</evidence>
<dbReference type="GO" id="GO:0006777">
    <property type="term" value="P:Mo-molybdopterin cofactor biosynthetic process"/>
    <property type="evidence" value="ECO:0007669"/>
    <property type="project" value="UniProtKB-KW"/>
</dbReference>
<comment type="pathway">
    <text evidence="3">Cofactor biosynthesis; molybdopterin biosynthesis.</text>
</comment>
<comment type="cofactor">
    <cofactor evidence="1">
        <name>Mg(2+)</name>
        <dbReference type="ChEBI" id="CHEBI:18420"/>
    </cofactor>
</comment>
<name>E6SC74_INTC7</name>
<evidence type="ECO:0000256" key="7">
    <source>
        <dbReference type="ARBA" id="ARBA00022679"/>
    </source>
</evidence>
<dbReference type="Gene3D" id="3.90.550.10">
    <property type="entry name" value="Spore Coat Polysaccharide Biosynthesis Protein SpsA, Chain A"/>
    <property type="match status" value="1"/>
</dbReference>
<dbReference type="Gene3D" id="2.40.340.10">
    <property type="entry name" value="MoeA, C-terminal, domain IV"/>
    <property type="match status" value="1"/>
</dbReference>
<keyword evidence="9" id="KW-0479">Metal-binding</keyword>
<dbReference type="NCBIfam" id="TIGR00177">
    <property type="entry name" value="molyb_syn"/>
    <property type="match status" value="1"/>
</dbReference>
<evidence type="ECO:0000256" key="6">
    <source>
        <dbReference type="ARBA" id="ARBA00022505"/>
    </source>
</evidence>
<dbReference type="eggNOG" id="COG4284">
    <property type="taxonomic scope" value="Bacteria"/>
</dbReference>
<dbReference type="EC" id="2.10.1.1" evidence="5"/>
<dbReference type="InterPro" id="IPR001453">
    <property type="entry name" value="MoaB/Mog_dom"/>
</dbReference>
<feature type="domain" description="MoaB/Mog" evidence="14">
    <location>
        <begin position="657"/>
        <end position="798"/>
    </location>
</feature>
<dbReference type="SUPFAM" id="SSF53218">
    <property type="entry name" value="Molybdenum cofactor biosynthesis proteins"/>
    <property type="match status" value="1"/>
</dbReference>
<dbReference type="STRING" id="710696.Intca_0891"/>
<dbReference type="NCBIfam" id="NF045515">
    <property type="entry name" value="Glp_gephyrin"/>
    <property type="match status" value="1"/>
</dbReference>